<name>A0A4Z2DYZ6_9TELE</name>
<protein>
    <submittedName>
        <fullName evidence="5">Caskin-2</fullName>
    </submittedName>
</protein>
<dbReference type="SUPFAM" id="SSF48403">
    <property type="entry name" value="Ankyrin repeat"/>
    <property type="match status" value="1"/>
</dbReference>
<feature type="repeat" description="ANK" evidence="3">
    <location>
        <begin position="107"/>
        <end position="139"/>
    </location>
</feature>
<dbReference type="EMBL" id="SRLO01026651">
    <property type="protein sequence ID" value="TNN21657.1"/>
    <property type="molecule type" value="Genomic_DNA"/>
</dbReference>
<reference evidence="5 6" key="1">
    <citation type="submission" date="2019-03" db="EMBL/GenBank/DDBJ databases">
        <title>First draft genome of Liparis tanakae, snailfish: a comprehensive survey of snailfish specific genes.</title>
        <authorList>
            <person name="Kim W."/>
            <person name="Song I."/>
            <person name="Jeong J.-H."/>
            <person name="Kim D."/>
            <person name="Kim S."/>
            <person name="Ryu S."/>
            <person name="Song J.Y."/>
            <person name="Lee S.K."/>
        </authorList>
    </citation>
    <scope>NUCLEOTIDE SEQUENCE [LARGE SCALE GENOMIC DNA]</scope>
    <source>
        <tissue evidence="5">Muscle</tissue>
    </source>
</reference>
<dbReference type="PRINTS" id="PR01415">
    <property type="entry name" value="ANKYRIN"/>
</dbReference>
<organism evidence="5 6">
    <name type="scientific">Liparis tanakae</name>
    <name type="common">Tanaka's snailfish</name>
    <dbReference type="NCBI Taxonomy" id="230148"/>
    <lineage>
        <taxon>Eukaryota</taxon>
        <taxon>Metazoa</taxon>
        <taxon>Chordata</taxon>
        <taxon>Craniata</taxon>
        <taxon>Vertebrata</taxon>
        <taxon>Euteleostomi</taxon>
        <taxon>Actinopterygii</taxon>
        <taxon>Neopterygii</taxon>
        <taxon>Teleostei</taxon>
        <taxon>Neoteleostei</taxon>
        <taxon>Acanthomorphata</taxon>
        <taxon>Eupercaria</taxon>
        <taxon>Perciformes</taxon>
        <taxon>Cottioidei</taxon>
        <taxon>Cottales</taxon>
        <taxon>Liparidae</taxon>
        <taxon>Liparis</taxon>
    </lineage>
</organism>
<dbReference type="OrthoDB" id="6156898at2759"/>
<accession>A0A4Z2DYZ6</accession>
<dbReference type="PROSITE" id="PS50297">
    <property type="entry name" value="ANK_REP_REGION"/>
    <property type="match status" value="1"/>
</dbReference>
<evidence type="ECO:0000313" key="5">
    <source>
        <dbReference type="EMBL" id="TNN21657.1"/>
    </source>
</evidence>
<keyword evidence="4" id="KW-0732">Signal</keyword>
<dbReference type="InterPro" id="IPR002110">
    <property type="entry name" value="Ankyrin_rpt"/>
</dbReference>
<dbReference type="AlphaFoldDB" id="A0A4Z2DYZ6"/>
<dbReference type="Gene3D" id="1.25.40.20">
    <property type="entry name" value="Ankyrin repeat-containing domain"/>
    <property type="match status" value="1"/>
</dbReference>
<proteinExistence type="predicted"/>
<sequence length="156" mass="16526">MVLWSHGLVVLWSHGLVVPPAPQVSQLLLSSSMVVSLLEGDRKEPTDSAFTTPLHLAARNGHRDVIRTRVSSSGPRPGSRTPAQVQDAVVSCSLLLAAGIDINKTTKSGTALHEASLYGKTEVVRLLLDVSTEVTGRSPGGHCDVTEVTGRSLRSL</sequence>
<dbReference type="PROSITE" id="PS50088">
    <property type="entry name" value="ANK_REPEAT"/>
    <property type="match status" value="1"/>
</dbReference>
<evidence type="ECO:0000256" key="1">
    <source>
        <dbReference type="ARBA" id="ARBA00022737"/>
    </source>
</evidence>
<evidence type="ECO:0000256" key="4">
    <source>
        <dbReference type="SAM" id="SignalP"/>
    </source>
</evidence>
<dbReference type="Pfam" id="PF00023">
    <property type="entry name" value="Ank"/>
    <property type="match status" value="2"/>
</dbReference>
<keyword evidence="1" id="KW-0677">Repeat</keyword>
<dbReference type="PANTHER" id="PTHR24174">
    <property type="entry name" value="ANKYRIN REPEAT AND STERILE ALPHA MOTIF DOMAIN-CONTAINING PROTEIN 1"/>
    <property type="match status" value="1"/>
</dbReference>
<dbReference type="PANTHER" id="PTHR24174:SF18">
    <property type="entry name" value="CASKIN-2"/>
    <property type="match status" value="1"/>
</dbReference>
<dbReference type="InterPro" id="IPR033635">
    <property type="entry name" value="ANKS1/Caskin"/>
</dbReference>
<dbReference type="SMART" id="SM00248">
    <property type="entry name" value="ANK"/>
    <property type="match status" value="2"/>
</dbReference>
<gene>
    <name evidence="5" type="primary">Caskin2_1</name>
    <name evidence="5" type="ORF">EYF80_068231</name>
</gene>
<keyword evidence="6" id="KW-1185">Reference proteome</keyword>
<evidence type="ECO:0000313" key="6">
    <source>
        <dbReference type="Proteomes" id="UP000314294"/>
    </source>
</evidence>
<keyword evidence="2 3" id="KW-0040">ANK repeat</keyword>
<dbReference type="InterPro" id="IPR036770">
    <property type="entry name" value="Ankyrin_rpt-contain_sf"/>
</dbReference>
<feature type="signal peptide" evidence="4">
    <location>
        <begin position="1"/>
        <end position="15"/>
    </location>
</feature>
<feature type="chain" id="PRO_5021306532" evidence="4">
    <location>
        <begin position="16"/>
        <end position="156"/>
    </location>
</feature>
<dbReference type="Proteomes" id="UP000314294">
    <property type="component" value="Unassembled WGS sequence"/>
</dbReference>
<evidence type="ECO:0000256" key="2">
    <source>
        <dbReference type="ARBA" id="ARBA00023043"/>
    </source>
</evidence>
<evidence type="ECO:0000256" key="3">
    <source>
        <dbReference type="PROSITE-ProRule" id="PRU00023"/>
    </source>
</evidence>
<comment type="caution">
    <text evidence="5">The sequence shown here is derived from an EMBL/GenBank/DDBJ whole genome shotgun (WGS) entry which is preliminary data.</text>
</comment>